<accession>A0A0F6WCX5</accession>
<comment type="pathway">
    <text evidence="5">Cofactor biosynthesis; NAD(+) biosynthesis; nicotinamide D-ribonucleotide from 5-phospho-alpha-D-ribose 1-diphosphate and nicotinamide: step 1/1.</text>
</comment>
<dbReference type="PANTHER" id="PTHR43816">
    <property type="entry name" value="NICOTINAMIDE PHOSPHORIBOSYLTRANSFERASE"/>
    <property type="match status" value="1"/>
</dbReference>
<keyword evidence="4 11" id="KW-0808">Transferase</keyword>
<dbReference type="Gene3D" id="3.20.20.70">
    <property type="entry name" value="Aldolase class I"/>
    <property type="match status" value="1"/>
</dbReference>
<dbReference type="KEGG" id="vg:26638958"/>
<dbReference type="Proteomes" id="UP000202958">
    <property type="component" value="Segment"/>
</dbReference>
<feature type="domain" description="Nicotinate/nicotinamide phosphoribosyltransferase" evidence="9">
    <location>
        <begin position="174"/>
        <end position="419"/>
    </location>
</feature>
<dbReference type="EMBL" id="KR052482">
    <property type="protein sequence ID" value="AKF13486.1"/>
    <property type="molecule type" value="Genomic_DNA"/>
</dbReference>
<evidence type="ECO:0000256" key="4">
    <source>
        <dbReference type="ARBA" id="ARBA00022679"/>
    </source>
</evidence>
<evidence type="ECO:0000313" key="11">
    <source>
        <dbReference type="EMBL" id="AKF13486.1"/>
    </source>
</evidence>
<evidence type="ECO:0000259" key="10">
    <source>
        <dbReference type="Pfam" id="PF18127"/>
    </source>
</evidence>
<evidence type="ECO:0000313" key="12">
    <source>
        <dbReference type="Proteomes" id="UP000202958"/>
    </source>
</evidence>
<dbReference type="InterPro" id="IPR016471">
    <property type="entry name" value="Nicotinamide_PRibTrfase"/>
</dbReference>
<evidence type="ECO:0000256" key="6">
    <source>
        <dbReference type="ARBA" id="ARBA00035024"/>
    </source>
</evidence>
<dbReference type="EC" id="2.4.2.12" evidence="6"/>
<evidence type="ECO:0000256" key="5">
    <source>
        <dbReference type="ARBA" id="ARBA00035007"/>
    </source>
</evidence>
<organism evidence="11 12">
    <name type="scientific">Sinorhizobium phage phiN3</name>
    <dbReference type="NCBI Taxonomy" id="1647405"/>
    <lineage>
        <taxon>Viruses</taxon>
        <taxon>Duplodnaviria</taxon>
        <taxon>Heunggongvirae</taxon>
        <taxon>Uroviricota</taxon>
        <taxon>Caudoviricetes</taxon>
        <taxon>Emdodecavirus</taxon>
        <taxon>Emdodecavirus N3</taxon>
    </lineage>
</organism>
<sequence>MLMTRNIIAATDCYKFSHPFVVRRDATSATSYIEARGGWTNEVVFFGIQAFIREYLNRRLTMKVIDREERKAKSAMVPFNRVMWERVVMEFDGFVPVKVQALPEGTVVRPGTVVVQISSDIMPEIVADIETSLLRAIWYPSTVATLSRAIKKNIRNYYIATSDLDVNNPMTLACALNDFGARGTSSGESAALGGLAHAINFLGSDTFEAIDAAIDYYDHDLDRDGPVIISVPATEHSVTTMNGEDGECDFAGRVIDTFTEMGFPIISIVADSFDLDRFVSDYIGTALKEKIETRDGWIVVRPDSGVPEEIVPHVLRLLDDKFGSTVNSKGFKVLNPKVRVIQGDGVNRDSIDRILEAMMVAGFSAENVVFGMGGQLLQAPMRDDFSWAMKTNEIVVDGEKIDVQKRPKTDMSKASKAGRQAVVFNGKELVSIRESDLIKANARGGHGVRNWLELVWDTGKVYRTQTFAEVRANAKL</sequence>
<dbReference type="InterPro" id="IPR013785">
    <property type="entry name" value="Aldolase_TIM"/>
</dbReference>
<dbReference type="InterPro" id="IPR041525">
    <property type="entry name" value="N/Namide_PRibTrfase"/>
</dbReference>
<gene>
    <name evidence="11" type="ORF">PHIN3_223</name>
</gene>
<keyword evidence="12" id="KW-1185">Reference proteome</keyword>
<dbReference type="SUPFAM" id="SSF51690">
    <property type="entry name" value="Nicotinate/Quinolinate PRTase C-terminal domain-like"/>
    <property type="match status" value="1"/>
</dbReference>
<keyword evidence="3 11" id="KW-0328">Glycosyltransferase</keyword>
<evidence type="ECO:0000256" key="2">
    <source>
        <dbReference type="ARBA" id="ARBA00022642"/>
    </source>
</evidence>
<keyword evidence="2" id="KW-0662">Pyridine nucleotide biosynthesis</keyword>
<evidence type="ECO:0000256" key="3">
    <source>
        <dbReference type="ARBA" id="ARBA00022676"/>
    </source>
</evidence>
<feature type="domain" description="Nicotinamide phosphoribosyltransferase N-terminal" evidence="10">
    <location>
        <begin position="6"/>
        <end position="99"/>
    </location>
</feature>
<dbReference type="PANTHER" id="PTHR43816:SF1">
    <property type="entry name" value="NICOTINAMIDE PHOSPHORIBOSYLTRANSFERASE"/>
    <property type="match status" value="1"/>
</dbReference>
<dbReference type="PIRSF" id="PIRSF005943">
    <property type="entry name" value="NMPRT"/>
    <property type="match status" value="1"/>
</dbReference>
<dbReference type="OrthoDB" id="5829at10239"/>
<dbReference type="GO" id="GO:0047280">
    <property type="term" value="F:nicotinamide phosphoribosyltransferase activity"/>
    <property type="evidence" value="ECO:0007669"/>
    <property type="project" value="UniProtKB-EC"/>
</dbReference>
<evidence type="ECO:0000259" key="9">
    <source>
        <dbReference type="Pfam" id="PF04095"/>
    </source>
</evidence>
<dbReference type="InterPro" id="IPR041529">
    <property type="entry name" value="DUF5598"/>
</dbReference>
<evidence type="ECO:0000256" key="8">
    <source>
        <dbReference type="ARBA" id="ARBA00047835"/>
    </source>
</evidence>
<evidence type="ECO:0000256" key="1">
    <source>
        <dbReference type="ARBA" id="ARBA00010897"/>
    </source>
</evidence>
<dbReference type="Pfam" id="PF04095">
    <property type="entry name" value="NAPRTase"/>
    <property type="match status" value="1"/>
</dbReference>
<name>A0A0F6WCX5_9CAUD</name>
<dbReference type="NCBIfam" id="NF006629">
    <property type="entry name" value="PRK09198.1"/>
    <property type="match status" value="1"/>
</dbReference>
<proteinExistence type="inferred from homology"/>
<dbReference type="GeneID" id="26638958"/>
<dbReference type="Pfam" id="PF18127">
    <property type="entry name" value="NAMPT_N"/>
    <property type="match status" value="1"/>
</dbReference>
<dbReference type="RefSeq" id="YP_009212463.1">
    <property type="nucleotide sequence ID" value="NC_028945.1"/>
</dbReference>
<evidence type="ECO:0000256" key="7">
    <source>
        <dbReference type="ARBA" id="ARBA00035036"/>
    </source>
</evidence>
<dbReference type="GO" id="GO:0009435">
    <property type="term" value="P:NAD+ biosynthetic process"/>
    <property type="evidence" value="ECO:0007669"/>
    <property type="project" value="InterPro"/>
</dbReference>
<reference evidence="11 12" key="1">
    <citation type="submission" date="2015-04" db="EMBL/GenBank/DDBJ databases">
        <authorList>
            <person name="Hodson T.S."/>
            <person name="Hyde J.R."/>
            <person name="Schouten J.T."/>
            <person name="Crockett J.T."/>
            <person name="Smith T.A."/>
            <person name="Merrill B.D."/>
            <person name="Crook M.B."/>
            <person name="Griffitts J.S."/>
            <person name="Burnett S.H."/>
            <person name="Grose J.H."/>
            <person name="Breakwell D.P."/>
        </authorList>
    </citation>
    <scope>NUCLEOTIDE SEQUENCE [LARGE SCALE GENOMIC DNA]</scope>
</reference>
<comment type="similarity">
    <text evidence="1">Belongs to the NAPRTase family.</text>
</comment>
<protein>
    <recommendedName>
        <fullName evidence="7">Nicotinamide phosphoribosyltransferase</fullName>
        <ecNumber evidence="6">2.4.2.12</ecNumber>
    </recommendedName>
</protein>
<comment type="catalytic activity">
    <reaction evidence="8">
        <text>beta-nicotinamide D-ribonucleotide + diphosphate = 5-phospho-alpha-D-ribose 1-diphosphate + nicotinamide + H(+)</text>
        <dbReference type="Rhea" id="RHEA:16149"/>
        <dbReference type="ChEBI" id="CHEBI:14649"/>
        <dbReference type="ChEBI" id="CHEBI:15378"/>
        <dbReference type="ChEBI" id="CHEBI:17154"/>
        <dbReference type="ChEBI" id="CHEBI:33019"/>
        <dbReference type="ChEBI" id="CHEBI:58017"/>
        <dbReference type="EC" id="2.4.2.12"/>
    </reaction>
    <physiologicalReaction direction="right-to-left" evidence="8">
        <dbReference type="Rhea" id="RHEA:16151"/>
    </physiologicalReaction>
</comment>
<dbReference type="InterPro" id="IPR036068">
    <property type="entry name" value="Nicotinate_pribotase-like_C"/>
</dbReference>